<dbReference type="Gene3D" id="3.40.30.10">
    <property type="entry name" value="Glutaredoxin"/>
    <property type="match status" value="1"/>
</dbReference>
<keyword evidence="3" id="KW-1015">Disulfide bond</keyword>
<dbReference type="Proteomes" id="UP000199134">
    <property type="component" value="Unassembled WGS sequence"/>
</dbReference>
<dbReference type="EMBL" id="FNIW01000005">
    <property type="protein sequence ID" value="SDN91866.1"/>
    <property type="molecule type" value="Genomic_DNA"/>
</dbReference>
<keyword evidence="4" id="KW-0676">Redox-active center</keyword>
<evidence type="ECO:0000256" key="3">
    <source>
        <dbReference type="ARBA" id="ARBA00023157"/>
    </source>
</evidence>
<accession>A0A1H0FBD2</accession>
<evidence type="ECO:0000256" key="1">
    <source>
        <dbReference type="ARBA" id="ARBA00004196"/>
    </source>
</evidence>
<reference evidence="8" key="1">
    <citation type="submission" date="2016-10" db="EMBL/GenBank/DDBJ databases">
        <authorList>
            <person name="de Groot N.N."/>
        </authorList>
    </citation>
    <scope>NUCLEOTIDE SEQUENCE [LARGE SCALE GENOMIC DNA]</scope>
    <source>
        <strain evidence="8">BP1-145</strain>
    </source>
</reference>
<dbReference type="InterPro" id="IPR012336">
    <property type="entry name" value="Thioredoxin-like_fold"/>
</dbReference>
<comment type="caution">
    <text evidence="7">The sequence shown here is derived from an EMBL/GenBank/DDBJ whole genome shotgun (WGS) entry which is preliminary data.</text>
</comment>
<gene>
    <name evidence="7" type="ORF">SAMN04487900_10581</name>
</gene>
<dbReference type="AlphaFoldDB" id="A0A1H0FBD2"/>
<dbReference type="RefSeq" id="WP_091852578.1">
    <property type="nucleotide sequence ID" value="NZ_FNIW01000005.1"/>
</dbReference>
<dbReference type="GO" id="GO:0030313">
    <property type="term" value="C:cell envelope"/>
    <property type="evidence" value="ECO:0007669"/>
    <property type="project" value="UniProtKB-SubCell"/>
</dbReference>
<evidence type="ECO:0000313" key="7">
    <source>
        <dbReference type="EMBL" id="SDN91866.1"/>
    </source>
</evidence>
<evidence type="ECO:0000256" key="2">
    <source>
        <dbReference type="ARBA" id="ARBA00022748"/>
    </source>
</evidence>
<evidence type="ECO:0000313" key="8">
    <source>
        <dbReference type="Proteomes" id="UP000199134"/>
    </source>
</evidence>
<sequence length="497" mass="57710">MKKLFFTMLALVALTGQAQPIPQDWFQTDTITIKGRIENFDAEKFGFTTMTCYDMDVLEHEEEVIILNIAADGTFETKLQANYPVFNEFFNSDSKVGFRDMYFYARPGETIDITVKTNADGQYECFYNSGSSKDLERWLKSGLTVENLSRSRTLAHFEGKFSEVGKEAERTWQDMQSHLQEKGSQLHFTPLEMQMALADLQVIFAYAMIDYSWNHWQKVTNIEERDGVWHQEVTNSAELKEFDKPENYKPLRHVDFNNPQLIATALFPVTLNRLQFFLPSKAAKCEILGTDNDNLMVQLHNYRNMISEFKEWRAHEEDIPQKMQEYLSTVTHPVIRQKAEAFYALQMAQTETSSPLPVNNTSADLIRSLCAKYPGRYLMIDFWAMWCGSCRSAIQKSKELRAKVGKRDDIKLIFIAGERTAEGSEAYHNYVKEWLGDETTICLTNEGFSRLQELFKFNALPHYETITPDCQRVSDFYQIHGYDNLETELELLKEKLK</sequence>
<dbReference type="InterPro" id="IPR013766">
    <property type="entry name" value="Thioredoxin_domain"/>
</dbReference>
<keyword evidence="5" id="KW-0732">Signal</keyword>
<keyword evidence="2" id="KW-0201">Cytochrome c-type biogenesis</keyword>
<dbReference type="InterPro" id="IPR050553">
    <property type="entry name" value="Thioredoxin_ResA/DsbE_sf"/>
</dbReference>
<comment type="subcellular location">
    <subcellularLocation>
        <location evidence="1">Cell envelope</location>
    </subcellularLocation>
</comment>
<feature type="chain" id="PRO_5011644327" evidence="5">
    <location>
        <begin position="19"/>
        <end position="497"/>
    </location>
</feature>
<dbReference type="PANTHER" id="PTHR42852">
    <property type="entry name" value="THIOL:DISULFIDE INTERCHANGE PROTEIN DSBE"/>
    <property type="match status" value="1"/>
</dbReference>
<evidence type="ECO:0000256" key="4">
    <source>
        <dbReference type="ARBA" id="ARBA00023284"/>
    </source>
</evidence>
<dbReference type="OrthoDB" id="1096670at2"/>
<evidence type="ECO:0000259" key="6">
    <source>
        <dbReference type="PROSITE" id="PS51352"/>
    </source>
</evidence>
<organism evidence="7 8">
    <name type="scientific">Prevotella communis</name>
    <dbReference type="NCBI Taxonomy" id="2913614"/>
    <lineage>
        <taxon>Bacteria</taxon>
        <taxon>Pseudomonadati</taxon>
        <taxon>Bacteroidota</taxon>
        <taxon>Bacteroidia</taxon>
        <taxon>Bacteroidales</taxon>
        <taxon>Prevotellaceae</taxon>
        <taxon>Prevotella</taxon>
    </lineage>
</organism>
<name>A0A1H0FBD2_9BACT</name>
<dbReference type="GO" id="GO:0017004">
    <property type="term" value="P:cytochrome complex assembly"/>
    <property type="evidence" value="ECO:0007669"/>
    <property type="project" value="UniProtKB-KW"/>
</dbReference>
<dbReference type="Pfam" id="PF13905">
    <property type="entry name" value="Thioredoxin_8"/>
    <property type="match status" value="1"/>
</dbReference>
<feature type="domain" description="Thioredoxin" evidence="6">
    <location>
        <begin position="333"/>
        <end position="497"/>
    </location>
</feature>
<protein>
    <submittedName>
        <fullName evidence="7">Thioredoxin-like</fullName>
    </submittedName>
</protein>
<feature type="signal peptide" evidence="5">
    <location>
        <begin position="1"/>
        <end position="18"/>
    </location>
</feature>
<proteinExistence type="predicted"/>
<dbReference type="SUPFAM" id="SSF52833">
    <property type="entry name" value="Thioredoxin-like"/>
    <property type="match status" value="1"/>
</dbReference>
<dbReference type="PROSITE" id="PS51352">
    <property type="entry name" value="THIOREDOXIN_2"/>
    <property type="match status" value="1"/>
</dbReference>
<evidence type="ECO:0000256" key="5">
    <source>
        <dbReference type="SAM" id="SignalP"/>
    </source>
</evidence>
<dbReference type="InterPro" id="IPR036249">
    <property type="entry name" value="Thioredoxin-like_sf"/>
</dbReference>
<dbReference type="PANTHER" id="PTHR42852:SF6">
    <property type="entry name" value="THIOL:DISULFIDE INTERCHANGE PROTEIN DSBE"/>
    <property type="match status" value="1"/>
</dbReference>